<dbReference type="AlphaFoldDB" id="A0A1R3I6F3"/>
<organism evidence="2 3">
    <name type="scientific">Corchorus capsularis</name>
    <name type="common">Jute</name>
    <dbReference type="NCBI Taxonomy" id="210143"/>
    <lineage>
        <taxon>Eukaryota</taxon>
        <taxon>Viridiplantae</taxon>
        <taxon>Streptophyta</taxon>
        <taxon>Embryophyta</taxon>
        <taxon>Tracheophyta</taxon>
        <taxon>Spermatophyta</taxon>
        <taxon>Magnoliopsida</taxon>
        <taxon>eudicotyledons</taxon>
        <taxon>Gunneridae</taxon>
        <taxon>Pentapetalae</taxon>
        <taxon>rosids</taxon>
        <taxon>malvids</taxon>
        <taxon>Malvales</taxon>
        <taxon>Malvaceae</taxon>
        <taxon>Grewioideae</taxon>
        <taxon>Apeibeae</taxon>
        <taxon>Corchorus</taxon>
    </lineage>
</organism>
<protein>
    <submittedName>
        <fullName evidence="2">Uncharacterized protein</fullName>
    </submittedName>
</protein>
<proteinExistence type="predicted"/>
<comment type="caution">
    <text evidence="2">The sequence shown here is derived from an EMBL/GenBank/DDBJ whole genome shotgun (WGS) entry which is preliminary data.</text>
</comment>
<keyword evidence="3" id="KW-1185">Reference proteome</keyword>
<dbReference type="Proteomes" id="UP000188268">
    <property type="component" value="Unassembled WGS sequence"/>
</dbReference>
<feature type="region of interest" description="Disordered" evidence="1">
    <location>
        <begin position="26"/>
        <end position="51"/>
    </location>
</feature>
<reference evidence="2 3" key="1">
    <citation type="submission" date="2013-09" db="EMBL/GenBank/DDBJ databases">
        <title>Corchorus capsularis genome sequencing.</title>
        <authorList>
            <person name="Alam M."/>
            <person name="Haque M.S."/>
            <person name="Islam M.S."/>
            <person name="Emdad E.M."/>
            <person name="Islam M.M."/>
            <person name="Ahmed B."/>
            <person name="Halim A."/>
            <person name="Hossen Q.M.M."/>
            <person name="Hossain M.Z."/>
            <person name="Ahmed R."/>
            <person name="Khan M.M."/>
            <person name="Islam R."/>
            <person name="Rashid M.M."/>
            <person name="Khan S.A."/>
            <person name="Rahman M.S."/>
            <person name="Alam M."/>
        </authorList>
    </citation>
    <scope>NUCLEOTIDE SEQUENCE [LARGE SCALE GENOMIC DNA]</scope>
    <source>
        <strain evidence="3">cv. CVL-1</strain>
        <tissue evidence="2">Whole seedling</tissue>
    </source>
</reference>
<evidence type="ECO:0000256" key="1">
    <source>
        <dbReference type="SAM" id="MobiDB-lite"/>
    </source>
</evidence>
<sequence>MAPEDNKDEKFEQVEEKLMSHFEELYNSGTASEGKASGSKESTFATASGSSKNFRNELKHRHFTLSYVNPI</sequence>
<dbReference type="EMBL" id="AWWV01010603">
    <property type="protein sequence ID" value="OMO78182.1"/>
    <property type="molecule type" value="Genomic_DNA"/>
</dbReference>
<accession>A0A1R3I6F3</accession>
<feature type="compositionally biased region" description="Polar residues" evidence="1">
    <location>
        <begin position="39"/>
        <end position="51"/>
    </location>
</feature>
<name>A0A1R3I6F3_COCAP</name>
<evidence type="ECO:0000313" key="2">
    <source>
        <dbReference type="EMBL" id="OMO78182.1"/>
    </source>
</evidence>
<gene>
    <name evidence="2" type="ORF">CCACVL1_14591</name>
</gene>
<evidence type="ECO:0000313" key="3">
    <source>
        <dbReference type="Proteomes" id="UP000188268"/>
    </source>
</evidence>
<dbReference type="Gramene" id="OMO78182">
    <property type="protein sequence ID" value="OMO78182"/>
    <property type="gene ID" value="CCACVL1_14591"/>
</dbReference>